<comment type="function">
    <text evidence="9 10">This protein specifically catalyzes the removal of signal peptides from prolipoproteins.</text>
</comment>
<keyword evidence="3 9" id="KW-0645">Protease</keyword>
<comment type="caution">
    <text evidence="12">The sequence shown here is derived from an EMBL/GenBank/DDBJ whole genome shotgun (WGS) entry which is preliminary data.</text>
</comment>
<keyword evidence="5 9" id="KW-0064">Aspartyl protease</keyword>
<dbReference type="InterPro" id="IPR001872">
    <property type="entry name" value="Peptidase_A8"/>
</dbReference>
<evidence type="ECO:0000313" key="13">
    <source>
        <dbReference type="Proteomes" id="UP000178951"/>
    </source>
</evidence>
<feature type="active site" evidence="9">
    <location>
        <position position="125"/>
    </location>
</feature>
<dbReference type="Pfam" id="PF01252">
    <property type="entry name" value="Peptidase_A8"/>
    <property type="match status" value="1"/>
</dbReference>
<keyword evidence="2 9" id="KW-1003">Cell membrane</keyword>
<dbReference type="EC" id="3.4.23.36" evidence="9"/>
<evidence type="ECO:0000256" key="9">
    <source>
        <dbReference type="HAMAP-Rule" id="MF_00161"/>
    </source>
</evidence>
<evidence type="ECO:0000313" key="12">
    <source>
        <dbReference type="EMBL" id="OGC35082.1"/>
    </source>
</evidence>
<evidence type="ECO:0000256" key="11">
    <source>
        <dbReference type="RuleBase" id="RU004181"/>
    </source>
</evidence>
<proteinExistence type="inferred from homology"/>
<dbReference type="GO" id="GO:0005886">
    <property type="term" value="C:plasma membrane"/>
    <property type="evidence" value="ECO:0007669"/>
    <property type="project" value="UniProtKB-SubCell"/>
</dbReference>
<dbReference type="Proteomes" id="UP000178951">
    <property type="component" value="Unassembled WGS sequence"/>
</dbReference>
<comment type="caution">
    <text evidence="9">Lacks conserved residue(s) required for the propagation of feature annotation.</text>
</comment>
<dbReference type="PROSITE" id="PS00855">
    <property type="entry name" value="SPASE_II"/>
    <property type="match status" value="1"/>
</dbReference>
<dbReference type="GO" id="GO:0006508">
    <property type="term" value="P:proteolysis"/>
    <property type="evidence" value="ECO:0007669"/>
    <property type="project" value="UniProtKB-KW"/>
</dbReference>
<evidence type="ECO:0000256" key="8">
    <source>
        <dbReference type="ARBA" id="ARBA00023136"/>
    </source>
</evidence>
<accession>A0A1F4TQS8</accession>
<evidence type="ECO:0000256" key="1">
    <source>
        <dbReference type="ARBA" id="ARBA00006139"/>
    </source>
</evidence>
<dbReference type="PANTHER" id="PTHR33695">
    <property type="entry name" value="LIPOPROTEIN SIGNAL PEPTIDASE"/>
    <property type="match status" value="1"/>
</dbReference>
<evidence type="ECO:0000256" key="6">
    <source>
        <dbReference type="ARBA" id="ARBA00022801"/>
    </source>
</evidence>
<evidence type="ECO:0000256" key="3">
    <source>
        <dbReference type="ARBA" id="ARBA00022670"/>
    </source>
</evidence>
<comment type="subcellular location">
    <subcellularLocation>
        <location evidence="9">Cell membrane</location>
        <topology evidence="9">Multi-pass membrane protein</topology>
    </subcellularLocation>
</comment>
<dbReference type="NCBIfam" id="TIGR00077">
    <property type="entry name" value="lspA"/>
    <property type="match status" value="1"/>
</dbReference>
<evidence type="ECO:0000256" key="5">
    <source>
        <dbReference type="ARBA" id="ARBA00022750"/>
    </source>
</evidence>
<dbReference type="PANTHER" id="PTHR33695:SF1">
    <property type="entry name" value="LIPOPROTEIN SIGNAL PEPTIDASE"/>
    <property type="match status" value="1"/>
</dbReference>
<dbReference type="HAMAP" id="MF_00161">
    <property type="entry name" value="LspA"/>
    <property type="match status" value="1"/>
</dbReference>
<keyword evidence="7 9" id="KW-1133">Transmembrane helix</keyword>
<protein>
    <recommendedName>
        <fullName evidence="9">Lipoprotein signal peptidase</fullName>
        <ecNumber evidence="9">3.4.23.36</ecNumber>
    </recommendedName>
    <alternativeName>
        <fullName evidence="9">Prolipoprotein signal peptidase</fullName>
    </alternativeName>
    <alternativeName>
        <fullName evidence="9">Signal peptidase II</fullName>
        <shortName evidence="9">SPase II</shortName>
    </alternativeName>
</protein>
<dbReference type="STRING" id="1802583.A2311_06065"/>
<keyword evidence="4 9" id="KW-0812">Transmembrane</keyword>
<feature type="transmembrane region" description="Helical" evidence="9">
    <location>
        <begin position="120"/>
        <end position="140"/>
    </location>
</feature>
<name>A0A1F4TQS8_UNCSA</name>
<evidence type="ECO:0000256" key="7">
    <source>
        <dbReference type="ARBA" id="ARBA00022989"/>
    </source>
</evidence>
<comment type="catalytic activity">
    <reaction evidence="9 10">
        <text>Release of signal peptides from bacterial membrane prolipoproteins. Hydrolyzes -Xaa-Yaa-Zaa-|-(S,diacylglyceryl)Cys-, in which Xaa is hydrophobic (preferably Leu), and Yaa (Ala or Ser) and Zaa (Gly or Ala) have small, neutral side chains.</text>
        <dbReference type="EC" id="3.4.23.36"/>
    </reaction>
</comment>
<reference evidence="12 13" key="1">
    <citation type="journal article" date="2016" name="Nat. Commun.">
        <title>Thousands of microbial genomes shed light on interconnected biogeochemical processes in an aquifer system.</title>
        <authorList>
            <person name="Anantharaman K."/>
            <person name="Brown C.T."/>
            <person name="Hug L.A."/>
            <person name="Sharon I."/>
            <person name="Castelle C.J."/>
            <person name="Probst A.J."/>
            <person name="Thomas B.C."/>
            <person name="Singh A."/>
            <person name="Wilkins M.J."/>
            <person name="Karaoz U."/>
            <person name="Brodie E.L."/>
            <person name="Williams K.H."/>
            <person name="Hubbard S.S."/>
            <person name="Banfield J.F."/>
        </authorList>
    </citation>
    <scope>NUCLEOTIDE SEQUENCE [LARGE SCALE GENOMIC DNA]</scope>
</reference>
<dbReference type="GO" id="GO:0004190">
    <property type="term" value="F:aspartic-type endopeptidase activity"/>
    <property type="evidence" value="ECO:0007669"/>
    <property type="project" value="UniProtKB-UniRule"/>
</dbReference>
<dbReference type="AlphaFoldDB" id="A0A1F4TQS8"/>
<organism evidence="12 13">
    <name type="scientific">candidate division WOR-1 bacterium RIFOXYB2_FULL_48_7</name>
    <dbReference type="NCBI Taxonomy" id="1802583"/>
    <lineage>
        <taxon>Bacteria</taxon>
        <taxon>Bacillati</taxon>
        <taxon>Saganbacteria</taxon>
    </lineage>
</organism>
<dbReference type="UniPathway" id="UPA00665"/>
<keyword evidence="8 9" id="KW-0472">Membrane</keyword>
<dbReference type="PRINTS" id="PR00781">
    <property type="entry name" value="LIPOSIGPTASE"/>
</dbReference>
<sequence length="153" mass="17564">MLFFAGTILVWLIDQTTKWLVHNSLYLGQSIPLLGQYLSLTYTRNTGAAFSMFVGYSDVLALFGLAVISLIIYAHFRVPNKHRLTQLGLMCLLGGSLGNLTDRFYRGFVVDFIDFHFWPVFNFADMMINLGVFFIILSFLNQERKYAAHNHPR</sequence>
<keyword evidence="6 9" id="KW-0378">Hydrolase</keyword>
<evidence type="ECO:0000256" key="4">
    <source>
        <dbReference type="ARBA" id="ARBA00022692"/>
    </source>
</evidence>
<evidence type="ECO:0000256" key="2">
    <source>
        <dbReference type="ARBA" id="ARBA00022475"/>
    </source>
</evidence>
<feature type="transmembrane region" description="Helical" evidence="9">
    <location>
        <begin position="47"/>
        <end position="72"/>
    </location>
</feature>
<comment type="pathway">
    <text evidence="9">Protein modification; lipoprotein biosynthesis (signal peptide cleavage).</text>
</comment>
<comment type="similarity">
    <text evidence="1 9 11">Belongs to the peptidase A8 family.</text>
</comment>
<gene>
    <name evidence="9" type="primary">lspA</name>
    <name evidence="12" type="ORF">A2311_06065</name>
</gene>
<dbReference type="EMBL" id="MEUF01000035">
    <property type="protein sequence ID" value="OGC35082.1"/>
    <property type="molecule type" value="Genomic_DNA"/>
</dbReference>
<evidence type="ECO:0000256" key="10">
    <source>
        <dbReference type="RuleBase" id="RU000594"/>
    </source>
</evidence>
<feature type="active site" evidence="9">
    <location>
        <position position="111"/>
    </location>
</feature>